<sequence>MKAVSVSGAFLLTLSLSADVYNRLVYLPRISKLESSVSEFYLLHNEIQSIEDSVTKLILVTGIVGLVLCIFPALKRKNRAALIGILFYLSIVLSGLLQNSGLL</sequence>
<dbReference type="EMBL" id="VSSQ01001570">
    <property type="protein sequence ID" value="MPM09453.1"/>
    <property type="molecule type" value="Genomic_DNA"/>
</dbReference>
<organism evidence="2">
    <name type="scientific">bioreactor metagenome</name>
    <dbReference type="NCBI Taxonomy" id="1076179"/>
    <lineage>
        <taxon>unclassified sequences</taxon>
        <taxon>metagenomes</taxon>
        <taxon>ecological metagenomes</taxon>
    </lineage>
</organism>
<keyword evidence="1" id="KW-1133">Transmembrane helix</keyword>
<name>A0A644X585_9ZZZZ</name>
<accession>A0A644X585</accession>
<feature type="transmembrane region" description="Helical" evidence="1">
    <location>
        <begin position="80"/>
        <end position="97"/>
    </location>
</feature>
<dbReference type="AlphaFoldDB" id="A0A644X585"/>
<keyword evidence="1" id="KW-0812">Transmembrane</keyword>
<keyword evidence="1" id="KW-0472">Membrane</keyword>
<evidence type="ECO:0000313" key="2">
    <source>
        <dbReference type="EMBL" id="MPM09453.1"/>
    </source>
</evidence>
<gene>
    <name evidence="2" type="ORF">SDC9_55770</name>
</gene>
<feature type="transmembrane region" description="Helical" evidence="1">
    <location>
        <begin position="54"/>
        <end position="73"/>
    </location>
</feature>
<reference evidence="2" key="1">
    <citation type="submission" date="2019-08" db="EMBL/GenBank/DDBJ databases">
        <authorList>
            <person name="Kucharzyk K."/>
            <person name="Murdoch R.W."/>
            <person name="Higgins S."/>
            <person name="Loffler F."/>
        </authorList>
    </citation>
    <scope>NUCLEOTIDE SEQUENCE</scope>
</reference>
<proteinExistence type="predicted"/>
<evidence type="ECO:0000256" key="1">
    <source>
        <dbReference type="SAM" id="Phobius"/>
    </source>
</evidence>
<protein>
    <submittedName>
        <fullName evidence="2">Uncharacterized protein</fullName>
    </submittedName>
</protein>
<comment type="caution">
    <text evidence="2">The sequence shown here is derived from an EMBL/GenBank/DDBJ whole genome shotgun (WGS) entry which is preliminary data.</text>
</comment>